<dbReference type="GeneID" id="27322624"/>
<dbReference type="STRING" id="212818.A0A0D1WW45"/>
<feature type="transmembrane region" description="Helical" evidence="2">
    <location>
        <begin position="58"/>
        <end position="76"/>
    </location>
</feature>
<reference evidence="3 4" key="1">
    <citation type="submission" date="2015-01" db="EMBL/GenBank/DDBJ databases">
        <title>The Genome Sequence of Exophiala mesophila CBS40295.</title>
        <authorList>
            <consortium name="The Broad Institute Genomics Platform"/>
            <person name="Cuomo C."/>
            <person name="de Hoog S."/>
            <person name="Gorbushina A."/>
            <person name="Stielow B."/>
            <person name="Teixiera M."/>
            <person name="Abouelleil A."/>
            <person name="Chapman S.B."/>
            <person name="Priest M."/>
            <person name="Young S.K."/>
            <person name="Wortman J."/>
            <person name="Nusbaum C."/>
            <person name="Birren B."/>
        </authorList>
    </citation>
    <scope>NUCLEOTIDE SEQUENCE [LARGE SCALE GENOMIC DNA]</scope>
    <source>
        <strain evidence="3 4">CBS 40295</strain>
    </source>
</reference>
<keyword evidence="2" id="KW-0812">Transmembrane</keyword>
<organism evidence="3 4">
    <name type="scientific">Exophiala mesophila</name>
    <name type="common">Black yeast-like fungus</name>
    <dbReference type="NCBI Taxonomy" id="212818"/>
    <lineage>
        <taxon>Eukaryota</taxon>
        <taxon>Fungi</taxon>
        <taxon>Dikarya</taxon>
        <taxon>Ascomycota</taxon>
        <taxon>Pezizomycotina</taxon>
        <taxon>Eurotiomycetes</taxon>
        <taxon>Chaetothyriomycetidae</taxon>
        <taxon>Chaetothyriales</taxon>
        <taxon>Herpotrichiellaceae</taxon>
        <taxon>Exophiala</taxon>
    </lineage>
</organism>
<feature type="region of interest" description="Disordered" evidence="1">
    <location>
        <begin position="146"/>
        <end position="167"/>
    </location>
</feature>
<accession>A0A0D1WW45</accession>
<dbReference type="Proteomes" id="UP000054302">
    <property type="component" value="Unassembled WGS sequence"/>
</dbReference>
<dbReference type="PANTHER" id="PTHR41390:SF1">
    <property type="entry name" value="NADH-UBIQUINONE OXIDOREDUCTASE 213 KDA SUBUNIT"/>
    <property type="match status" value="1"/>
</dbReference>
<dbReference type="OrthoDB" id="432685at2759"/>
<evidence type="ECO:0000313" key="3">
    <source>
        <dbReference type="EMBL" id="KIV93575.1"/>
    </source>
</evidence>
<feature type="transmembrane region" description="Helical" evidence="2">
    <location>
        <begin position="121"/>
        <end position="141"/>
    </location>
</feature>
<feature type="transmembrane region" description="Helical" evidence="2">
    <location>
        <begin position="97"/>
        <end position="115"/>
    </location>
</feature>
<sequence>MTNVGEVDVTRPQARPGWKHELFTLWGPSLGVGIASGALGFAYGSVTGVLIQSSNPRLYTALSSVQFGVAGSVFFFGRTILLDRTNVLSRDIASHRVMASGLAGSFAGIAFGAFVPQVKGIQGAIIVGSLSVLGQVGLNAYDNMRRKRQSTTPEQQRQQQGKSWNPFKSLTDEEYHDILQSKLLRVKAEISIVDDQIADLNRAKAQQDTKV</sequence>
<evidence type="ECO:0000256" key="1">
    <source>
        <dbReference type="SAM" id="MobiDB-lite"/>
    </source>
</evidence>
<dbReference type="VEuPathDB" id="FungiDB:PV10_04779"/>
<keyword evidence="4" id="KW-1185">Reference proteome</keyword>
<evidence type="ECO:0000256" key="2">
    <source>
        <dbReference type="SAM" id="Phobius"/>
    </source>
</evidence>
<name>A0A0D1WW45_EXOME</name>
<feature type="transmembrane region" description="Helical" evidence="2">
    <location>
        <begin position="23"/>
        <end position="46"/>
    </location>
</feature>
<keyword evidence="2" id="KW-1133">Transmembrane helix</keyword>
<dbReference type="HOGENOM" id="CLU_094649_0_0_1"/>
<dbReference type="EMBL" id="KN847522">
    <property type="protein sequence ID" value="KIV93575.1"/>
    <property type="molecule type" value="Genomic_DNA"/>
</dbReference>
<gene>
    <name evidence="3" type="ORF">PV10_04779</name>
</gene>
<dbReference type="AlphaFoldDB" id="A0A0D1WW45"/>
<protein>
    <submittedName>
        <fullName evidence="3">Uncharacterized protein</fullName>
    </submittedName>
</protein>
<dbReference type="RefSeq" id="XP_016225149.1">
    <property type="nucleotide sequence ID" value="XM_016369361.1"/>
</dbReference>
<dbReference type="OMA" id="SFWWLRS"/>
<dbReference type="PANTHER" id="PTHR41390">
    <property type="entry name" value="CHROMOSOME 7, WHOLE GENOME SHOTGUN SEQUENCE"/>
    <property type="match status" value="1"/>
</dbReference>
<evidence type="ECO:0000313" key="4">
    <source>
        <dbReference type="Proteomes" id="UP000054302"/>
    </source>
</evidence>
<proteinExistence type="predicted"/>
<keyword evidence="2" id="KW-0472">Membrane</keyword>